<dbReference type="AlphaFoldDB" id="A0AAU7KH85"/>
<dbReference type="Pfam" id="PF13469">
    <property type="entry name" value="Sulfotransfer_3"/>
    <property type="match status" value="1"/>
</dbReference>
<name>A0AAU7KH85_9GAMM</name>
<proteinExistence type="predicted"/>
<sequence>MPKNDALINKGVVVIGDQDDKMPSPIIVIGTARGGTSMVAGVLAKLGVFMGDRASHPVYEDVRLSEAFEKQDMAQTALIVKEYQTRYTRWGWKRPSIIDHLDEVDALLPNARYVFIYKDILSIAQRNSISMLAEITEGMDRALSQYRKTLRFVRQKSPRAMLVSYEKASAYPEAFLSTLESFCGISPSQEEHQTALAFIDPEPEDYIEATRITKSQGKLLSCDSRRVSGWARYVHKQQHAEVEVFVDDRSVGVVVANEPNPGGGAPANEPCGFTFTLPAGESLSEDASVRARVVNDVVDLGNSPVRVG</sequence>
<gene>
    <name evidence="1" type="ORF">NFG58_20195</name>
</gene>
<accession>A0AAU7KH85</accession>
<dbReference type="SUPFAM" id="SSF52540">
    <property type="entry name" value="P-loop containing nucleoside triphosphate hydrolases"/>
    <property type="match status" value="1"/>
</dbReference>
<organism evidence="1">
    <name type="scientific">Halomonas sp. RT37</name>
    <dbReference type="NCBI Taxonomy" id="2950872"/>
    <lineage>
        <taxon>Bacteria</taxon>
        <taxon>Pseudomonadati</taxon>
        <taxon>Pseudomonadota</taxon>
        <taxon>Gammaproteobacteria</taxon>
        <taxon>Oceanospirillales</taxon>
        <taxon>Halomonadaceae</taxon>
        <taxon>Halomonas</taxon>
    </lineage>
</organism>
<dbReference type="Gene3D" id="3.40.50.300">
    <property type="entry name" value="P-loop containing nucleotide triphosphate hydrolases"/>
    <property type="match status" value="1"/>
</dbReference>
<evidence type="ECO:0000313" key="1">
    <source>
        <dbReference type="EMBL" id="XBO70891.1"/>
    </source>
</evidence>
<reference evidence="1" key="1">
    <citation type="submission" date="2022-06" db="EMBL/GenBank/DDBJ databases">
        <title>A novel DMS-producing enzyme.</title>
        <authorList>
            <person name="Zhang Y."/>
        </authorList>
    </citation>
    <scope>NUCLEOTIDE SEQUENCE</scope>
    <source>
        <strain evidence="1">RT37</strain>
    </source>
</reference>
<dbReference type="InterPro" id="IPR027417">
    <property type="entry name" value="P-loop_NTPase"/>
</dbReference>
<protein>
    <submittedName>
        <fullName evidence="1">Sulfotransferase</fullName>
    </submittedName>
</protein>
<dbReference type="EMBL" id="CP098827">
    <property type="protein sequence ID" value="XBO70891.1"/>
    <property type="molecule type" value="Genomic_DNA"/>
</dbReference>
<dbReference type="RefSeq" id="WP_348827242.1">
    <property type="nucleotide sequence ID" value="NZ_CP098827.1"/>
</dbReference>